<feature type="binding site" evidence="12">
    <location>
        <position position="428"/>
    </location>
    <ligand>
        <name>Zn(2+)</name>
        <dbReference type="ChEBI" id="CHEBI:29105"/>
        <note>catalytic</note>
    </ligand>
</feature>
<dbReference type="GO" id="GO:0005576">
    <property type="term" value="C:extracellular region"/>
    <property type="evidence" value="ECO:0007669"/>
    <property type="project" value="UniProtKB-SubCell"/>
</dbReference>
<dbReference type="CDD" id="cd09596">
    <property type="entry name" value="M36"/>
    <property type="match status" value="1"/>
</dbReference>
<keyword evidence="6" id="KW-0732">Signal</keyword>
<evidence type="ECO:0000256" key="7">
    <source>
        <dbReference type="ARBA" id="ARBA00022801"/>
    </source>
</evidence>
<evidence type="ECO:0000256" key="10">
    <source>
        <dbReference type="ARBA" id="ARBA00023145"/>
    </source>
</evidence>
<evidence type="ECO:0000256" key="1">
    <source>
        <dbReference type="ARBA" id="ARBA00004613"/>
    </source>
</evidence>
<organism evidence="16 17">
    <name type="scientific">Stachybotrys chlorohalonatus (strain IBT 40285)</name>
    <dbReference type="NCBI Taxonomy" id="1283841"/>
    <lineage>
        <taxon>Eukaryota</taxon>
        <taxon>Fungi</taxon>
        <taxon>Dikarya</taxon>
        <taxon>Ascomycota</taxon>
        <taxon>Pezizomycotina</taxon>
        <taxon>Sordariomycetes</taxon>
        <taxon>Hypocreomycetidae</taxon>
        <taxon>Hypocreales</taxon>
        <taxon>Stachybotryaceae</taxon>
        <taxon>Stachybotrys</taxon>
    </lineage>
</organism>
<evidence type="ECO:0000256" key="13">
    <source>
        <dbReference type="RuleBase" id="RU364017"/>
    </source>
</evidence>
<dbReference type="InterPro" id="IPR050371">
    <property type="entry name" value="Fungal_virulence_M36"/>
</dbReference>
<dbReference type="PRINTS" id="PR00999">
    <property type="entry name" value="FUNGALYSIN"/>
</dbReference>
<dbReference type="OrthoDB" id="3227768at2759"/>
<dbReference type="MEROPS" id="M36.001"/>
<dbReference type="AlphaFoldDB" id="A0A084Q8R4"/>
<protein>
    <recommendedName>
        <fullName evidence="13">Extracellular metalloproteinase</fullName>
        <ecNumber evidence="13">3.4.24.-</ecNumber>
    </recommendedName>
    <alternativeName>
        <fullName evidence="13">Fungalysin</fullName>
    </alternativeName>
</protein>
<evidence type="ECO:0000256" key="6">
    <source>
        <dbReference type="ARBA" id="ARBA00022729"/>
    </source>
</evidence>
<evidence type="ECO:0000256" key="11">
    <source>
        <dbReference type="PIRSR" id="PIRSR601842-1"/>
    </source>
</evidence>
<comment type="similarity">
    <text evidence="2 13">Belongs to the peptidase M36 family.</text>
</comment>
<dbReference type="EMBL" id="KL660934">
    <property type="protein sequence ID" value="KFA60349.1"/>
    <property type="molecule type" value="Genomic_DNA"/>
</dbReference>
<feature type="domain" description="FTP" evidence="15">
    <location>
        <begin position="50"/>
        <end position="100"/>
    </location>
</feature>
<evidence type="ECO:0000256" key="2">
    <source>
        <dbReference type="ARBA" id="ARBA00006006"/>
    </source>
</evidence>
<feature type="binding site" evidence="12">
    <location>
        <position position="398"/>
    </location>
    <ligand>
        <name>Zn(2+)</name>
        <dbReference type="ChEBI" id="CHEBI:29105"/>
        <note>catalytic</note>
    </ligand>
</feature>
<evidence type="ECO:0000256" key="3">
    <source>
        <dbReference type="ARBA" id="ARBA00022525"/>
    </source>
</evidence>
<evidence type="ECO:0000256" key="12">
    <source>
        <dbReference type="PIRSR" id="PIRSR601842-2"/>
    </source>
</evidence>
<keyword evidence="9 13" id="KW-0482">Metalloprotease</keyword>
<evidence type="ECO:0000256" key="4">
    <source>
        <dbReference type="ARBA" id="ARBA00022670"/>
    </source>
</evidence>
<feature type="active site" evidence="11">
    <location>
        <position position="399"/>
    </location>
</feature>
<dbReference type="InParanoid" id="A0A084Q8R4"/>
<dbReference type="PANTHER" id="PTHR33478:SF1">
    <property type="entry name" value="EXTRACELLULAR METALLOPROTEINASE MEP"/>
    <property type="match status" value="1"/>
</dbReference>
<feature type="region of interest" description="Disordered" evidence="14">
    <location>
        <begin position="607"/>
        <end position="634"/>
    </location>
</feature>
<evidence type="ECO:0000259" key="15">
    <source>
        <dbReference type="Pfam" id="PF07504"/>
    </source>
</evidence>
<dbReference type="STRING" id="1283841.A0A084Q8R4"/>
<dbReference type="GO" id="GO:0004222">
    <property type="term" value="F:metalloendopeptidase activity"/>
    <property type="evidence" value="ECO:0007669"/>
    <property type="project" value="InterPro"/>
</dbReference>
<evidence type="ECO:0000256" key="5">
    <source>
        <dbReference type="ARBA" id="ARBA00022723"/>
    </source>
</evidence>
<comment type="subcellular location">
    <subcellularLocation>
        <location evidence="1 13">Secreted</location>
    </subcellularLocation>
</comment>
<keyword evidence="7 13" id="KW-0378">Hydrolase</keyword>
<sequence>MSKYRLPALSAYTNTQKVSETRLISRTATDNINYLEAAEEFVRQTVPGLTFRLVDDHYVGKNGIAHAYFKQTVNGLDVGNADFNVNVDRYGNVFSHGSSFFTGELPTERSLSKRDYLEPVTALLKVIDLLGLPLDASNVSVDGKGTTPEQYEFNDVAGTERNPTARLIYFDKGRGDLHLSWRIEINAFPTWLVTYIDAGTGEEIHGVVVYGKPLTYEVYPWGVNDPSLGSRIVVEDPWLSAASPFTWVGDGSANYTTTQGNNAVAVHSPTDSQGDWQPKYRPNSPELKFEYSYSDRLSNPVEYRDAAITQLFYTSNVYHDLLYLLGFNEAAGNFQLNNNGLGGRDGDFVILQAQDGSGTNNAWFFPTVDGEPPRMLMWLWNIIPPTRDSSFDAGLVLHEYTHGVSSRLTGGPLNAQCLDTVEAGGLDEGWADFMAVAIMVRPNANRTSTYTMARWLLPSSTGIRLYLYSTNTRTNPLLYSYLARDTLRHSIGNVWANMLYEILWNLIDKHGKNDGTFPEFDENGVPTDGKFLAMQLVVDGLALQPCNPTLVSARDAMLDADVALTGGANACELWTGFAKRGLGVGAQPAVYVDDFLVPEGPDLTLRSRQIGLQRERRRGNGEGSRQSSVPWTAKPFQMAADENDSEGSLSDDPEFERLAKSLAIADMHCISMIASSLYKISEERWPRLTNSDDPWNDRSVQSLRSFHDLRQWPHTINAYKEGVSLSEWLSVYDGAHPHGPPLKLLDDDPKYYIYEIAGITDDDWARKWSPIIGQIVSDYNSIRYGQARPHFHRRYLKDANYEVLWRELFTAAVLLMGSDLIVNVVNELQRIKTSINAAASILEDLVVGLIREVDDAIISAVKVRVVALGTVRH</sequence>
<dbReference type="InterPro" id="IPR027268">
    <property type="entry name" value="Peptidase_M4/M1_CTD_sf"/>
</dbReference>
<evidence type="ECO:0000256" key="14">
    <source>
        <dbReference type="SAM" id="MobiDB-lite"/>
    </source>
</evidence>
<keyword evidence="17" id="KW-1185">Reference proteome</keyword>
<proteinExistence type="inferred from homology"/>
<evidence type="ECO:0000256" key="8">
    <source>
        <dbReference type="ARBA" id="ARBA00022833"/>
    </source>
</evidence>
<dbReference type="Gene3D" id="3.10.170.10">
    <property type="match status" value="1"/>
</dbReference>
<evidence type="ECO:0000313" key="17">
    <source>
        <dbReference type="Proteomes" id="UP000028524"/>
    </source>
</evidence>
<name>A0A084Q8R4_STAC4</name>
<keyword evidence="8 12" id="KW-0862">Zinc</keyword>
<gene>
    <name evidence="16" type="ORF">S40285_06029</name>
</gene>
<dbReference type="PANTHER" id="PTHR33478">
    <property type="entry name" value="EXTRACELLULAR METALLOPROTEINASE MEP"/>
    <property type="match status" value="1"/>
</dbReference>
<dbReference type="GO" id="GO:0006508">
    <property type="term" value="P:proteolysis"/>
    <property type="evidence" value="ECO:0007669"/>
    <property type="project" value="UniProtKB-KW"/>
</dbReference>
<accession>A0A084Q8R4</accession>
<dbReference type="SUPFAM" id="SSF55486">
    <property type="entry name" value="Metalloproteases ('zincins'), catalytic domain"/>
    <property type="match status" value="1"/>
</dbReference>
<dbReference type="HOGENOM" id="CLU_012703_3_0_1"/>
<keyword evidence="3 13" id="KW-0964">Secreted</keyword>
<keyword evidence="4 13" id="KW-0645">Protease</keyword>
<dbReference type="InterPro" id="IPR011096">
    <property type="entry name" value="FTP_domain"/>
</dbReference>
<comment type="cofactor">
    <cofactor evidence="12">
        <name>Zn(2+)</name>
        <dbReference type="ChEBI" id="CHEBI:29105"/>
    </cofactor>
    <text evidence="12">Binds 1 zinc ion per subunit.</text>
</comment>
<keyword evidence="10 13" id="KW-0865">Zymogen</keyword>
<feature type="binding site" evidence="12">
    <location>
        <position position="402"/>
    </location>
    <ligand>
        <name>Zn(2+)</name>
        <dbReference type="ChEBI" id="CHEBI:29105"/>
        <note>catalytic</note>
    </ligand>
</feature>
<evidence type="ECO:0000256" key="9">
    <source>
        <dbReference type="ARBA" id="ARBA00023049"/>
    </source>
</evidence>
<dbReference type="OMA" id="WRIEINA"/>
<evidence type="ECO:0000313" key="16">
    <source>
        <dbReference type="EMBL" id="KFA60349.1"/>
    </source>
</evidence>
<dbReference type="Pfam" id="PF02128">
    <property type="entry name" value="Peptidase_M36"/>
    <property type="match status" value="1"/>
</dbReference>
<dbReference type="EC" id="3.4.24.-" evidence="13"/>
<dbReference type="Proteomes" id="UP000028524">
    <property type="component" value="Unassembled WGS sequence"/>
</dbReference>
<dbReference type="GO" id="GO:0008270">
    <property type="term" value="F:zinc ion binding"/>
    <property type="evidence" value="ECO:0007669"/>
    <property type="project" value="InterPro"/>
</dbReference>
<keyword evidence="5 12" id="KW-0479">Metal-binding</keyword>
<reference evidence="16 17" key="1">
    <citation type="journal article" date="2014" name="BMC Genomics">
        <title>Comparative genome sequencing reveals chemotype-specific gene clusters in the toxigenic black mold Stachybotrys.</title>
        <authorList>
            <person name="Semeiks J."/>
            <person name="Borek D."/>
            <person name="Otwinowski Z."/>
            <person name="Grishin N.V."/>
        </authorList>
    </citation>
    <scope>NUCLEOTIDE SEQUENCE [LARGE SCALE GENOMIC DNA]</scope>
    <source>
        <strain evidence="16 17">IBT 40285</strain>
    </source>
</reference>
<dbReference type="InterPro" id="IPR001842">
    <property type="entry name" value="Peptidase_M36"/>
</dbReference>
<dbReference type="Pfam" id="PF07504">
    <property type="entry name" value="FTP"/>
    <property type="match status" value="1"/>
</dbReference>
<dbReference type="Gene3D" id="1.10.390.10">
    <property type="entry name" value="Neutral Protease Domain 2"/>
    <property type="match status" value="1"/>
</dbReference>